<evidence type="ECO:0000259" key="2">
    <source>
        <dbReference type="Pfam" id="PF03795"/>
    </source>
</evidence>
<dbReference type="InterPro" id="IPR011008">
    <property type="entry name" value="Dimeric_a/b-barrel"/>
</dbReference>
<sequence length="131" mass="14874">MKYLFLIYSNPESWEHPIFQRDPRFLALSQDERDELLRDDEALYKEFTESGELVGGVALGDPMDSKTVRVRDGVPATTDGPYIETKEQLAGYFVFDCDSPERAAEIAARFPDARFGAVEVRPIMDMSGQEM</sequence>
<dbReference type="Proteomes" id="UP000805614">
    <property type="component" value="Unassembled WGS sequence"/>
</dbReference>
<dbReference type="SUPFAM" id="SSF54909">
    <property type="entry name" value="Dimeric alpha+beta barrel"/>
    <property type="match status" value="1"/>
</dbReference>
<dbReference type="InterPro" id="IPR005545">
    <property type="entry name" value="YCII"/>
</dbReference>
<evidence type="ECO:0000256" key="1">
    <source>
        <dbReference type="ARBA" id="ARBA00007689"/>
    </source>
</evidence>
<dbReference type="PANTHER" id="PTHR35174:SF3">
    <property type="entry name" value="BLL7171 PROTEIN"/>
    <property type="match status" value="1"/>
</dbReference>
<feature type="domain" description="YCII-related" evidence="2">
    <location>
        <begin position="1"/>
        <end position="126"/>
    </location>
</feature>
<protein>
    <submittedName>
        <fullName evidence="3">YciI family protein</fullName>
    </submittedName>
</protein>
<proteinExistence type="inferred from homology"/>
<accession>A0ABR7LII0</accession>
<keyword evidence="4" id="KW-1185">Reference proteome</keyword>
<dbReference type="RefSeq" id="WP_187241495.1">
    <property type="nucleotide sequence ID" value="NZ_BAAAOK010000055.1"/>
</dbReference>
<evidence type="ECO:0000313" key="4">
    <source>
        <dbReference type="Proteomes" id="UP000805614"/>
    </source>
</evidence>
<dbReference type="PANTHER" id="PTHR35174">
    <property type="entry name" value="BLL7171 PROTEIN-RELATED"/>
    <property type="match status" value="1"/>
</dbReference>
<gene>
    <name evidence="3" type="ORF">HKK74_03130</name>
</gene>
<organism evidence="3 4">
    <name type="scientific">Actinomadura alba</name>
    <dbReference type="NCBI Taxonomy" id="406431"/>
    <lineage>
        <taxon>Bacteria</taxon>
        <taxon>Bacillati</taxon>
        <taxon>Actinomycetota</taxon>
        <taxon>Actinomycetes</taxon>
        <taxon>Streptosporangiales</taxon>
        <taxon>Thermomonosporaceae</taxon>
        <taxon>Actinomadura</taxon>
    </lineage>
</organism>
<comment type="caution">
    <text evidence="3">The sequence shown here is derived from an EMBL/GenBank/DDBJ whole genome shotgun (WGS) entry which is preliminary data.</text>
</comment>
<name>A0ABR7LII0_9ACTN</name>
<dbReference type="EMBL" id="JABVEC010000002">
    <property type="protein sequence ID" value="MBC6464493.1"/>
    <property type="molecule type" value="Genomic_DNA"/>
</dbReference>
<comment type="similarity">
    <text evidence="1">Belongs to the YciI family.</text>
</comment>
<dbReference type="Gene3D" id="3.30.70.1060">
    <property type="entry name" value="Dimeric alpha+beta barrel"/>
    <property type="match status" value="1"/>
</dbReference>
<dbReference type="Pfam" id="PF03795">
    <property type="entry name" value="YCII"/>
    <property type="match status" value="1"/>
</dbReference>
<reference evidence="3 4" key="1">
    <citation type="submission" date="2020-06" db="EMBL/GenBank/DDBJ databases">
        <title>Actinomadura xiongansis sp. nov., isolated from soil of Baiyangdian.</title>
        <authorList>
            <person name="Zhang X."/>
        </authorList>
    </citation>
    <scope>NUCLEOTIDE SEQUENCE [LARGE SCALE GENOMIC DNA]</scope>
    <source>
        <strain evidence="3 4">HBUM206468</strain>
    </source>
</reference>
<evidence type="ECO:0000313" key="3">
    <source>
        <dbReference type="EMBL" id="MBC6464493.1"/>
    </source>
</evidence>